<sequence length="394" mass="42826">MEQHRHSRVPYPASGGWTPDQPAGDRCFHTFATDRPFSLEGGGSLRNVTIAYETWGTLNADASNAILVCHAWTGDSHAAGRSGQGHSDNGWWDGLIGPGAAIDTNKYFVVCSNVLGGCQGSTGPASPHPDDGKPYGLRFPVVTIRDMVRAQGNLADALGVRKWGAVIGGSMGGMQALEWAILFPDRVGALIAIATSMEASAQQIAWNSIGRRALLMDPAYNDGDYYDAGPDGGPWNGLSVARMIAQVTFRTDSKFSEKFGRKLVDVNFHSDGIDLFSRFDVEGYLGHHGDRLVRRFDANSYLYIGKAMDMHDVGRGRGSTELAMARIKAPTLTISIDSDILYPAYQQEVIQQHLKNNDPRNRHETISSVEGHDGFLIETVAVGYHVAQFLQATQ</sequence>
<dbReference type="PIRSF" id="PIRSF000443">
    <property type="entry name" value="Homoser_Ac_trans"/>
    <property type="match status" value="1"/>
</dbReference>
<dbReference type="HAMAP" id="MF_00296">
    <property type="entry name" value="MetX_acyltransf"/>
    <property type="match status" value="1"/>
</dbReference>
<dbReference type="NCBIfam" id="NF001209">
    <property type="entry name" value="PRK00175.1"/>
    <property type="match status" value="1"/>
</dbReference>
<dbReference type="Gene3D" id="3.40.50.1820">
    <property type="entry name" value="alpha/beta hydrolase"/>
    <property type="match status" value="1"/>
</dbReference>
<evidence type="ECO:0000313" key="4">
    <source>
        <dbReference type="EMBL" id="CAB4607899.1"/>
    </source>
</evidence>
<evidence type="ECO:0000256" key="2">
    <source>
        <dbReference type="SAM" id="MobiDB-lite"/>
    </source>
</evidence>
<dbReference type="InterPro" id="IPR008220">
    <property type="entry name" value="HAT_MetX-like"/>
</dbReference>
<gene>
    <name evidence="4" type="ORF">UFOPK1874_00235</name>
</gene>
<name>A0A6J6H7Y9_9ZZZZ</name>
<dbReference type="GO" id="GO:0009086">
    <property type="term" value="P:methionine biosynthetic process"/>
    <property type="evidence" value="ECO:0007669"/>
    <property type="project" value="TreeGrafter"/>
</dbReference>
<dbReference type="GO" id="GO:0004414">
    <property type="term" value="F:homoserine O-acetyltransferase activity"/>
    <property type="evidence" value="ECO:0007669"/>
    <property type="project" value="TreeGrafter"/>
</dbReference>
<dbReference type="InterPro" id="IPR029058">
    <property type="entry name" value="AB_hydrolase_fold"/>
</dbReference>
<evidence type="ECO:0000256" key="1">
    <source>
        <dbReference type="ARBA" id="ARBA00022679"/>
    </source>
</evidence>
<organism evidence="4">
    <name type="scientific">freshwater metagenome</name>
    <dbReference type="NCBI Taxonomy" id="449393"/>
    <lineage>
        <taxon>unclassified sequences</taxon>
        <taxon>metagenomes</taxon>
        <taxon>ecological metagenomes</taxon>
    </lineage>
</organism>
<feature type="domain" description="AB hydrolase-1" evidence="3">
    <location>
        <begin position="64"/>
        <end position="356"/>
    </location>
</feature>
<accession>A0A6J6H7Y9</accession>
<dbReference type="InterPro" id="IPR000073">
    <property type="entry name" value="AB_hydrolase_1"/>
</dbReference>
<dbReference type="AlphaFoldDB" id="A0A6J6H7Y9"/>
<dbReference type="EMBL" id="CAEZUX010000011">
    <property type="protein sequence ID" value="CAB4607899.1"/>
    <property type="molecule type" value="Genomic_DNA"/>
</dbReference>
<keyword evidence="1" id="KW-0808">Transferase</keyword>
<dbReference type="GO" id="GO:0009092">
    <property type="term" value="P:homoserine metabolic process"/>
    <property type="evidence" value="ECO:0007669"/>
    <property type="project" value="TreeGrafter"/>
</dbReference>
<dbReference type="Pfam" id="PF00561">
    <property type="entry name" value="Abhydrolase_1"/>
    <property type="match status" value="1"/>
</dbReference>
<reference evidence="4" key="1">
    <citation type="submission" date="2020-05" db="EMBL/GenBank/DDBJ databases">
        <authorList>
            <person name="Chiriac C."/>
            <person name="Salcher M."/>
            <person name="Ghai R."/>
            <person name="Kavagutti S V."/>
        </authorList>
    </citation>
    <scope>NUCLEOTIDE SEQUENCE</scope>
</reference>
<protein>
    <submittedName>
        <fullName evidence="4">Unannotated protein</fullName>
    </submittedName>
</protein>
<dbReference type="NCBIfam" id="TIGR01392">
    <property type="entry name" value="homoserO_Ac_trn"/>
    <property type="match status" value="1"/>
</dbReference>
<dbReference type="SUPFAM" id="SSF53474">
    <property type="entry name" value="alpha/beta-Hydrolases"/>
    <property type="match status" value="1"/>
</dbReference>
<evidence type="ECO:0000259" key="3">
    <source>
        <dbReference type="Pfam" id="PF00561"/>
    </source>
</evidence>
<feature type="region of interest" description="Disordered" evidence="2">
    <location>
        <begin position="1"/>
        <end position="20"/>
    </location>
</feature>
<dbReference type="PANTHER" id="PTHR32268:SF11">
    <property type="entry name" value="HOMOSERINE O-ACETYLTRANSFERASE"/>
    <property type="match status" value="1"/>
</dbReference>
<dbReference type="PANTHER" id="PTHR32268">
    <property type="entry name" value="HOMOSERINE O-ACETYLTRANSFERASE"/>
    <property type="match status" value="1"/>
</dbReference>
<proteinExistence type="inferred from homology"/>